<dbReference type="GO" id="GO:0006260">
    <property type="term" value="P:DNA replication"/>
    <property type="evidence" value="ECO:0007669"/>
    <property type="project" value="InterPro"/>
</dbReference>
<proteinExistence type="predicted"/>
<organism evidence="5 6">
    <name type="scientific">Staphylococcus xylosus</name>
    <dbReference type="NCBI Taxonomy" id="1288"/>
    <lineage>
        <taxon>Bacteria</taxon>
        <taxon>Bacillati</taxon>
        <taxon>Bacillota</taxon>
        <taxon>Bacilli</taxon>
        <taxon>Bacillales</taxon>
        <taxon>Staphylococcaceae</taxon>
        <taxon>Staphylococcus</taxon>
    </lineage>
</organism>
<feature type="compositionally biased region" description="Acidic residues" evidence="4">
    <location>
        <begin position="141"/>
        <end position="152"/>
    </location>
</feature>
<dbReference type="AlphaFoldDB" id="A0AAQ0LWZ0"/>
<name>A0AAQ0LWZ0_STAXY</name>
<evidence type="ECO:0000313" key="6">
    <source>
        <dbReference type="Proteomes" id="UP000285579"/>
    </source>
</evidence>
<dbReference type="SUPFAM" id="SSF50249">
    <property type="entry name" value="Nucleic acid-binding proteins"/>
    <property type="match status" value="1"/>
</dbReference>
<dbReference type="Pfam" id="PF00436">
    <property type="entry name" value="SSB"/>
    <property type="match status" value="1"/>
</dbReference>
<dbReference type="InterPro" id="IPR012340">
    <property type="entry name" value="NA-bd_OB-fold"/>
</dbReference>
<evidence type="ECO:0000313" key="5">
    <source>
        <dbReference type="EMBL" id="RIM90954.1"/>
    </source>
</evidence>
<reference evidence="5 6" key="1">
    <citation type="journal article" date="2016" name="Front. Microbiol.">
        <title>Comprehensive Phylogenetic Analysis of Bovine Non-aureus Staphylococci Species Based on Whole-Genome Sequencing.</title>
        <authorList>
            <person name="Naushad S."/>
            <person name="Barkema H.W."/>
            <person name="Luby C."/>
            <person name="Condas L.A."/>
            <person name="Nobrega D.B."/>
            <person name="Carson D.A."/>
            <person name="De Buck J."/>
        </authorList>
    </citation>
    <scope>NUCLEOTIDE SEQUENCE [LARGE SCALE GENOMIC DNA]</scope>
    <source>
        <strain evidence="5 6">SNUC 1349</strain>
    </source>
</reference>
<sequence>MKVGIKMNSLILTGRLTKEVEIKEITKKNGEITNIGTGTIAVAKSKDQADFFHFKIWGDKAQNLKEYTTKGSNIQLQGKLKQNTFETESGKQFFTYMLVLNFETSDSKSVTESLRAKNEQEENPFNNTDKDSVNNMKGYEEMENAEDDDLPF</sequence>
<dbReference type="NCBIfam" id="TIGR00621">
    <property type="entry name" value="ssb"/>
    <property type="match status" value="1"/>
</dbReference>
<dbReference type="CDD" id="cd04496">
    <property type="entry name" value="SSB_OBF"/>
    <property type="match status" value="1"/>
</dbReference>
<dbReference type="InterPro" id="IPR011344">
    <property type="entry name" value="ssDNA-bd"/>
</dbReference>
<gene>
    <name evidence="5" type="primary">ssb</name>
    <name evidence="5" type="ORF">BU104_12540</name>
</gene>
<dbReference type="EMBL" id="QXUI01000011">
    <property type="protein sequence ID" value="RIM90954.1"/>
    <property type="molecule type" value="Genomic_DNA"/>
</dbReference>
<dbReference type="Proteomes" id="UP000285579">
    <property type="component" value="Unassembled WGS sequence"/>
</dbReference>
<evidence type="ECO:0000256" key="3">
    <source>
        <dbReference type="RuleBase" id="RU000524"/>
    </source>
</evidence>
<evidence type="ECO:0000256" key="4">
    <source>
        <dbReference type="SAM" id="MobiDB-lite"/>
    </source>
</evidence>
<dbReference type="PIRSF" id="PIRSF002070">
    <property type="entry name" value="SSB"/>
    <property type="match status" value="1"/>
</dbReference>
<keyword evidence="1 2" id="KW-0238">DNA-binding</keyword>
<evidence type="ECO:0000256" key="2">
    <source>
        <dbReference type="PIRNR" id="PIRNR002070"/>
    </source>
</evidence>
<dbReference type="Gene3D" id="2.40.50.140">
    <property type="entry name" value="Nucleic acid-binding proteins"/>
    <property type="match status" value="1"/>
</dbReference>
<protein>
    <recommendedName>
        <fullName evidence="2 3">Single-stranded DNA-binding protein</fullName>
    </recommendedName>
</protein>
<feature type="region of interest" description="Disordered" evidence="4">
    <location>
        <begin position="110"/>
        <end position="152"/>
    </location>
</feature>
<accession>A0AAQ0LWZ0</accession>
<dbReference type="GO" id="GO:0003697">
    <property type="term" value="F:single-stranded DNA binding"/>
    <property type="evidence" value="ECO:0007669"/>
    <property type="project" value="InterPro"/>
</dbReference>
<comment type="caution">
    <text evidence="5">The sequence shown here is derived from an EMBL/GenBank/DDBJ whole genome shotgun (WGS) entry which is preliminary data.</text>
</comment>
<evidence type="ECO:0000256" key="1">
    <source>
        <dbReference type="ARBA" id="ARBA00023125"/>
    </source>
</evidence>
<dbReference type="PROSITE" id="PS50935">
    <property type="entry name" value="SSB"/>
    <property type="match status" value="1"/>
</dbReference>
<dbReference type="InterPro" id="IPR000424">
    <property type="entry name" value="Primosome_PriB/ssb"/>
</dbReference>